<reference evidence="1 2" key="1">
    <citation type="submission" date="2021-06" db="EMBL/GenBank/DDBJ databases">
        <title>Caerostris extrusa draft genome.</title>
        <authorList>
            <person name="Kono N."/>
            <person name="Arakawa K."/>
        </authorList>
    </citation>
    <scope>NUCLEOTIDE SEQUENCE [LARGE SCALE GENOMIC DNA]</scope>
</reference>
<dbReference type="Proteomes" id="UP001054945">
    <property type="component" value="Unassembled WGS sequence"/>
</dbReference>
<proteinExistence type="predicted"/>
<comment type="caution">
    <text evidence="1">The sequence shown here is derived from an EMBL/GenBank/DDBJ whole genome shotgun (WGS) entry which is preliminary data.</text>
</comment>
<evidence type="ECO:0000313" key="2">
    <source>
        <dbReference type="Proteomes" id="UP001054945"/>
    </source>
</evidence>
<protein>
    <submittedName>
        <fullName evidence="1">Uncharacterized protein</fullName>
    </submittedName>
</protein>
<gene>
    <name evidence="1" type="ORF">CEXT_192751</name>
</gene>
<keyword evidence="2" id="KW-1185">Reference proteome</keyword>
<evidence type="ECO:0000313" key="1">
    <source>
        <dbReference type="EMBL" id="GIY19218.1"/>
    </source>
</evidence>
<dbReference type="EMBL" id="BPLR01007729">
    <property type="protein sequence ID" value="GIY19218.1"/>
    <property type="molecule type" value="Genomic_DNA"/>
</dbReference>
<name>A0AAV4RGU2_CAEEX</name>
<feature type="non-terminal residue" evidence="1">
    <location>
        <position position="48"/>
    </location>
</feature>
<sequence>MGCEKQIREPEYPSFWLRGRKREEYGLLYHIPCRFCILLNCVDKMELE</sequence>
<accession>A0AAV4RGU2</accession>
<organism evidence="1 2">
    <name type="scientific">Caerostris extrusa</name>
    <name type="common">Bark spider</name>
    <name type="synonym">Caerostris bankana</name>
    <dbReference type="NCBI Taxonomy" id="172846"/>
    <lineage>
        <taxon>Eukaryota</taxon>
        <taxon>Metazoa</taxon>
        <taxon>Ecdysozoa</taxon>
        <taxon>Arthropoda</taxon>
        <taxon>Chelicerata</taxon>
        <taxon>Arachnida</taxon>
        <taxon>Araneae</taxon>
        <taxon>Araneomorphae</taxon>
        <taxon>Entelegynae</taxon>
        <taxon>Araneoidea</taxon>
        <taxon>Araneidae</taxon>
        <taxon>Caerostris</taxon>
    </lineage>
</organism>
<dbReference type="AlphaFoldDB" id="A0AAV4RGU2"/>